<organism evidence="2 3">
    <name type="scientific">Hymenobacter amundsenii</name>
    <dbReference type="NCBI Taxonomy" id="2006685"/>
    <lineage>
        <taxon>Bacteria</taxon>
        <taxon>Pseudomonadati</taxon>
        <taxon>Bacteroidota</taxon>
        <taxon>Cytophagia</taxon>
        <taxon>Cytophagales</taxon>
        <taxon>Hymenobacteraceae</taxon>
        <taxon>Hymenobacter</taxon>
    </lineage>
</organism>
<evidence type="ECO:0008006" key="4">
    <source>
        <dbReference type="Google" id="ProtNLM"/>
    </source>
</evidence>
<proteinExistence type="predicted"/>
<dbReference type="RefSeq" id="WP_088462934.1">
    <property type="nucleotide sequence ID" value="NZ_NIRR01000002.1"/>
</dbReference>
<dbReference type="EMBL" id="NIRR01000002">
    <property type="protein sequence ID" value="OWP64713.1"/>
    <property type="molecule type" value="Genomic_DNA"/>
</dbReference>
<feature type="signal peptide" evidence="1">
    <location>
        <begin position="1"/>
        <end position="23"/>
    </location>
</feature>
<protein>
    <recommendedName>
        <fullName evidence="4">DUF3575 domain-containing protein</fullName>
    </recommendedName>
</protein>
<dbReference type="AlphaFoldDB" id="A0A246FPN9"/>
<evidence type="ECO:0000313" key="2">
    <source>
        <dbReference type="EMBL" id="OWP64713.1"/>
    </source>
</evidence>
<evidence type="ECO:0000313" key="3">
    <source>
        <dbReference type="Proteomes" id="UP000197277"/>
    </source>
</evidence>
<name>A0A246FPN9_9BACT</name>
<gene>
    <name evidence="2" type="ORF">CDA63_02845</name>
</gene>
<keyword evidence="1" id="KW-0732">Signal</keyword>
<reference evidence="2 3" key="1">
    <citation type="submission" date="2017-06" db="EMBL/GenBank/DDBJ databases">
        <title>Hymenobacter amundsenii sp. nov. isolated from regoliths in Antarctica.</title>
        <authorList>
            <person name="Sedlacek I."/>
            <person name="Kralova S."/>
            <person name="Pantucek R."/>
            <person name="Svec P."/>
            <person name="Holochova P."/>
            <person name="Stankova E."/>
            <person name="Vrbovska V."/>
            <person name="Busse H.-J."/>
        </authorList>
    </citation>
    <scope>NUCLEOTIDE SEQUENCE [LARGE SCALE GENOMIC DNA]</scope>
    <source>
        <strain evidence="2 3">CCM 8682</strain>
    </source>
</reference>
<feature type="chain" id="PRO_5013394927" description="DUF3575 domain-containing protein" evidence="1">
    <location>
        <begin position="24"/>
        <end position="207"/>
    </location>
</feature>
<dbReference type="OrthoDB" id="885695at2"/>
<accession>A0A246FPN9</accession>
<comment type="caution">
    <text evidence="2">The sequence shown here is derived from an EMBL/GenBank/DDBJ whole genome shotgun (WGS) entry which is preliminary data.</text>
</comment>
<dbReference type="Proteomes" id="UP000197277">
    <property type="component" value="Unassembled WGS sequence"/>
</dbReference>
<sequence length="207" mass="22692">MKAILRFTALFLLLLSAAGLAGAQPTPRPAHPSYHNTIRLDVAGMLLRNAGAVVFGDPFTLPLLVGYERQLGQRTSANVEVLLNGGDGGEPKMAGLALQGRYYFYQQRYRGPVGFYIAPTLSFRRAEEPYRYGSARQRQQLGGGGALLGVQLPLGQQGRLVLDAALGVMNWQRLDAVESTNYGAYYQTYYEIHGTVADGRLSLGYRF</sequence>
<evidence type="ECO:0000256" key="1">
    <source>
        <dbReference type="SAM" id="SignalP"/>
    </source>
</evidence>
<keyword evidence="3" id="KW-1185">Reference proteome</keyword>